<proteinExistence type="predicted"/>
<protein>
    <submittedName>
        <fullName evidence="2">YqfQ-like protein</fullName>
    </submittedName>
</protein>
<dbReference type="EMBL" id="FOMR01000004">
    <property type="protein sequence ID" value="SFD77264.1"/>
    <property type="molecule type" value="Genomic_DNA"/>
</dbReference>
<dbReference type="AlphaFoldDB" id="A0A1I1V2Y7"/>
<dbReference type="Proteomes" id="UP000199474">
    <property type="component" value="Unassembled WGS sequence"/>
</dbReference>
<dbReference type="RefSeq" id="WP_090083208.1">
    <property type="nucleotide sequence ID" value="NZ_FOMR01000004.1"/>
</dbReference>
<dbReference type="Pfam" id="PF14181">
    <property type="entry name" value="YqfQ"/>
    <property type="match status" value="1"/>
</dbReference>
<name>A0A1I1V2Y7_9BACI</name>
<dbReference type="OrthoDB" id="2860117at2"/>
<evidence type="ECO:0000256" key="1">
    <source>
        <dbReference type="SAM" id="MobiDB-lite"/>
    </source>
</evidence>
<dbReference type="InterPro" id="IPR025571">
    <property type="entry name" value="YqfQ"/>
</dbReference>
<feature type="compositionally biased region" description="Basic and acidic residues" evidence="1">
    <location>
        <begin position="99"/>
        <end position="110"/>
    </location>
</feature>
<feature type="region of interest" description="Disordered" evidence="1">
    <location>
        <begin position="91"/>
        <end position="144"/>
    </location>
</feature>
<dbReference type="STRING" id="640948.SAMN05216238_10422"/>
<evidence type="ECO:0000313" key="2">
    <source>
        <dbReference type="EMBL" id="SFD77264.1"/>
    </source>
</evidence>
<evidence type="ECO:0000313" key="3">
    <source>
        <dbReference type="Proteomes" id="UP000199474"/>
    </source>
</evidence>
<gene>
    <name evidence="2" type="ORF">SAMN05216238_10422</name>
</gene>
<organism evidence="2 3">
    <name type="scientific">Lentibacillus persicus</name>
    <dbReference type="NCBI Taxonomy" id="640948"/>
    <lineage>
        <taxon>Bacteria</taxon>
        <taxon>Bacillati</taxon>
        <taxon>Bacillota</taxon>
        <taxon>Bacilli</taxon>
        <taxon>Bacillales</taxon>
        <taxon>Bacillaceae</taxon>
        <taxon>Lentibacillus</taxon>
    </lineage>
</organism>
<sequence>MVWPIQQKQPNNVMLPPQAFGPGYSPQQRGTDLHQFTKGLLTPERINGWSQQLNNVQKVLNVVQQTAPIIQQYGPMIKNLPMLFQLMKAMNEDDADTNSENRPEKSSEKGDELEEPQSESDSGHLEKSKAKTLKTGESSPKLYI</sequence>
<reference evidence="3" key="1">
    <citation type="submission" date="2016-10" db="EMBL/GenBank/DDBJ databases">
        <authorList>
            <person name="Varghese N."/>
            <person name="Submissions S."/>
        </authorList>
    </citation>
    <scope>NUCLEOTIDE SEQUENCE [LARGE SCALE GENOMIC DNA]</scope>
    <source>
        <strain evidence="3">DSM 22530</strain>
    </source>
</reference>
<keyword evidence="3" id="KW-1185">Reference proteome</keyword>
<accession>A0A1I1V2Y7</accession>